<name>A0A2H5Q782_CITUN</name>
<evidence type="ECO:0000256" key="1">
    <source>
        <dbReference type="ARBA" id="ARBA00022857"/>
    </source>
</evidence>
<comment type="caution">
    <text evidence="4">The sequence shown here is derived from an EMBL/GenBank/DDBJ whole genome shotgun (WGS) entry which is preliminary data.</text>
</comment>
<dbReference type="Gene3D" id="3.40.50.720">
    <property type="entry name" value="NAD(P)-binding Rossmann-like Domain"/>
    <property type="match status" value="1"/>
</dbReference>
<dbReference type="STRING" id="55188.A0A2H5Q782"/>
<sequence>MDQKSNFKICVTGGDGFVGSWLIKKLLEKGYIVHTTLRPNLEDKSKVDLLKSLPGAETRLICFEAEIYDPDTFENAIQGCDFVFHVATPLQHIDGYLYKNVVEACVGAAKKIASFCVKSGTVKRLIYTASVLCASPLKEDGSDGYKDSIDETCYTPPDHPLTCHNEYLRVYIESKMKSEKELLSYGSSGLEVVALALGVVAGDTNLLYSSTPVSVIGGLCQLTNNEYVYQTLRDTEEILGKLPLVHIDDVCEAHIFCMEKPSMSGRFFCTNVFVSSAEIASCLQQNYPEFHIKQEYLDVPKREIKWGGTKLEEKEFEYKYDLKMILDDSIKCGRKSGYLPQ</sequence>
<dbReference type="GO" id="GO:0016616">
    <property type="term" value="F:oxidoreductase activity, acting on the CH-OH group of donors, NAD or NADP as acceptor"/>
    <property type="evidence" value="ECO:0007669"/>
    <property type="project" value="TreeGrafter"/>
</dbReference>
<organism evidence="4 5">
    <name type="scientific">Citrus unshiu</name>
    <name type="common">Satsuma mandarin</name>
    <name type="synonym">Citrus nobilis var. unshiu</name>
    <dbReference type="NCBI Taxonomy" id="55188"/>
    <lineage>
        <taxon>Eukaryota</taxon>
        <taxon>Viridiplantae</taxon>
        <taxon>Streptophyta</taxon>
        <taxon>Embryophyta</taxon>
        <taxon>Tracheophyta</taxon>
        <taxon>Spermatophyta</taxon>
        <taxon>Magnoliopsida</taxon>
        <taxon>eudicotyledons</taxon>
        <taxon>Gunneridae</taxon>
        <taxon>Pentapetalae</taxon>
        <taxon>rosids</taxon>
        <taxon>malvids</taxon>
        <taxon>Sapindales</taxon>
        <taxon>Rutaceae</taxon>
        <taxon>Aurantioideae</taxon>
        <taxon>Citrus</taxon>
    </lineage>
</organism>
<gene>
    <name evidence="4" type="ORF">CUMW_202360</name>
</gene>
<dbReference type="InterPro" id="IPR001509">
    <property type="entry name" value="Epimerase_deHydtase"/>
</dbReference>
<dbReference type="PANTHER" id="PTHR10366">
    <property type="entry name" value="NAD DEPENDENT EPIMERASE/DEHYDRATASE"/>
    <property type="match status" value="1"/>
</dbReference>
<evidence type="ECO:0000256" key="2">
    <source>
        <dbReference type="ARBA" id="ARBA00023002"/>
    </source>
</evidence>
<keyword evidence="1" id="KW-0521">NADP</keyword>
<evidence type="ECO:0000313" key="4">
    <source>
        <dbReference type="EMBL" id="GAY60490.1"/>
    </source>
</evidence>
<dbReference type="FunFam" id="3.40.50.720:FF:000645">
    <property type="entry name" value="Anthocyanidin reductase ((2S)-flavan-3-ol-forming)"/>
    <property type="match status" value="1"/>
</dbReference>
<dbReference type="EMBL" id="BDQV01000237">
    <property type="protein sequence ID" value="GAY60490.1"/>
    <property type="molecule type" value="Genomic_DNA"/>
</dbReference>
<proteinExistence type="predicted"/>
<dbReference type="SUPFAM" id="SSF51735">
    <property type="entry name" value="NAD(P)-binding Rossmann-fold domains"/>
    <property type="match status" value="1"/>
</dbReference>
<dbReference type="InterPro" id="IPR050425">
    <property type="entry name" value="NAD(P)_dehydrat-like"/>
</dbReference>
<keyword evidence="2" id="KW-0560">Oxidoreductase</keyword>
<protein>
    <recommendedName>
        <fullName evidence="3">NAD-dependent epimerase/dehydratase domain-containing protein</fullName>
    </recommendedName>
</protein>
<keyword evidence="5" id="KW-1185">Reference proteome</keyword>
<dbReference type="InterPro" id="IPR036291">
    <property type="entry name" value="NAD(P)-bd_dom_sf"/>
</dbReference>
<evidence type="ECO:0000259" key="3">
    <source>
        <dbReference type="Pfam" id="PF01370"/>
    </source>
</evidence>
<evidence type="ECO:0000313" key="5">
    <source>
        <dbReference type="Proteomes" id="UP000236630"/>
    </source>
</evidence>
<dbReference type="Proteomes" id="UP000236630">
    <property type="component" value="Unassembled WGS sequence"/>
</dbReference>
<feature type="domain" description="NAD-dependent epimerase/dehydratase" evidence="3">
    <location>
        <begin position="9"/>
        <end position="262"/>
    </location>
</feature>
<accession>A0A2H5Q782</accession>
<dbReference type="PANTHER" id="PTHR10366:SF696">
    <property type="entry name" value="OS07G0601900 PROTEIN"/>
    <property type="match status" value="1"/>
</dbReference>
<dbReference type="Pfam" id="PF01370">
    <property type="entry name" value="Epimerase"/>
    <property type="match status" value="1"/>
</dbReference>
<reference evidence="4 5" key="1">
    <citation type="journal article" date="2017" name="Front. Genet.">
        <title>Draft sequencing of the heterozygous diploid genome of Satsuma (Citrus unshiu Marc.) using a hybrid assembly approach.</title>
        <authorList>
            <person name="Shimizu T."/>
            <person name="Tanizawa Y."/>
            <person name="Mochizuki T."/>
            <person name="Nagasaki H."/>
            <person name="Yoshioka T."/>
            <person name="Toyoda A."/>
            <person name="Fujiyama A."/>
            <person name="Kaminuma E."/>
            <person name="Nakamura Y."/>
        </authorList>
    </citation>
    <scope>NUCLEOTIDE SEQUENCE [LARGE SCALE GENOMIC DNA]</scope>
    <source>
        <strain evidence="5">cv. Miyagawa wase</strain>
    </source>
</reference>
<dbReference type="AlphaFoldDB" id="A0A2H5Q782"/>